<sequence length="96" mass="11392">MGLHTFVFKFPDKELKVDFNYYPFPRINKDRNWQGLAIDSLEDIAANKVHTIAMKARERDFIDLYFIMKETDFNLPRLVDLARAKFDWPIDPVQLG</sequence>
<evidence type="ECO:0000313" key="1">
    <source>
        <dbReference type="EMBL" id="OIN88444.1"/>
    </source>
</evidence>
<gene>
    <name evidence="1" type="ORF">AUJ59_03895</name>
</gene>
<dbReference type="Proteomes" id="UP000183144">
    <property type="component" value="Unassembled WGS sequence"/>
</dbReference>
<accession>A0A1J4RQ60</accession>
<dbReference type="InterPro" id="IPR014942">
    <property type="entry name" value="AbiEii"/>
</dbReference>
<dbReference type="AlphaFoldDB" id="A0A1J4RQ60"/>
<comment type="caution">
    <text evidence="1">The sequence shown here is derived from an EMBL/GenBank/DDBJ whole genome shotgun (WGS) entry which is preliminary data.</text>
</comment>
<dbReference type="Pfam" id="PF08843">
    <property type="entry name" value="AbiEii"/>
    <property type="match status" value="1"/>
</dbReference>
<proteinExistence type="predicted"/>
<reference evidence="1 2" key="1">
    <citation type="journal article" date="2016" name="Environ. Microbiol.">
        <title>Genomic resolution of a cold subsurface aquifer community provides metabolic insights for novel microbes adapted to high CO concentrations.</title>
        <authorList>
            <person name="Probst A.J."/>
            <person name="Castelle C.J."/>
            <person name="Singh A."/>
            <person name="Brown C.T."/>
            <person name="Anantharaman K."/>
            <person name="Sharon I."/>
            <person name="Hug L.A."/>
            <person name="Burstein D."/>
            <person name="Emerson J.B."/>
            <person name="Thomas B.C."/>
            <person name="Banfield J.F."/>
        </authorList>
    </citation>
    <scope>NUCLEOTIDE SEQUENCE [LARGE SCALE GENOMIC DNA]</scope>
    <source>
        <strain evidence="1">CG1_02_47_37</strain>
    </source>
</reference>
<dbReference type="EMBL" id="MNUI01000072">
    <property type="protein sequence ID" value="OIN88444.1"/>
    <property type="molecule type" value="Genomic_DNA"/>
</dbReference>
<protein>
    <submittedName>
        <fullName evidence="1">Uncharacterized protein</fullName>
    </submittedName>
</protein>
<name>A0A1J4RQ60_9BACT</name>
<evidence type="ECO:0000313" key="2">
    <source>
        <dbReference type="Proteomes" id="UP000183144"/>
    </source>
</evidence>
<dbReference type="STRING" id="1805034.AUJ59_03895"/>
<organism evidence="1 2">
    <name type="scientific">Candidatus Beckwithbacteria bacterium CG1_02_47_37</name>
    <dbReference type="NCBI Taxonomy" id="1805034"/>
    <lineage>
        <taxon>Bacteria</taxon>
        <taxon>Candidatus Beckwithiibacteriota</taxon>
    </lineage>
</organism>